<evidence type="ECO:0000313" key="2">
    <source>
        <dbReference type="Proteomes" id="UP000322917"/>
    </source>
</evidence>
<protein>
    <submittedName>
        <fullName evidence="1">Uncharacterized protein</fullName>
    </submittedName>
</protein>
<name>A0A1M6ID77_9FIRM</name>
<dbReference type="EMBL" id="FQZD01000017">
    <property type="protein sequence ID" value="SHJ32418.1"/>
    <property type="molecule type" value="Genomic_DNA"/>
</dbReference>
<organism evidence="1 2">
    <name type="scientific">Propionispora hippei DSM 15287</name>
    <dbReference type="NCBI Taxonomy" id="1123003"/>
    <lineage>
        <taxon>Bacteria</taxon>
        <taxon>Bacillati</taxon>
        <taxon>Bacillota</taxon>
        <taxon>Negativicutes</taxon>
        <taxon>Selenomonadales</taxon>
        <taxon>Sporomusaceae</taxon>
        <taxon>Propionispora</taxon>
    </lineage>
</organism>
<reference evidence="1 2" key="1">
    <citation type="submission" date="2016-11" db="EMBL/GenBank/DDBJ databases">
        <authorList>
            <person name="Varghese N."/>
            <person name="Submissions S."/>
        </authorList>
    </citation>
    <scope>NUCLEOTIDE SEQUENCE [LARGE SCALE GENOMIC DNA]</scope>
    <source>
        <strain evidence="1 2">DSM 15287</strain>
    </source>
</reference>
<proteinExistence type="predicted"/>
<gene>
    <name evidence="1" type="ORF">SAMN02745170_02257</name>
</gene>
<dbReference type="Proteomes" id="UP000322917">
    <property type="component" value="Unassembled WGS sequence"/>
</dbReference>
<keyword evidence="2" id="KW-1185">Reference proteome</keyword>
<evidence type="ECO:0000313" key="1">
    <source>
        <dbReference type="EMBL" id="SHJ32418.1"/>
    </source>
</evidence>
<dbReference type="AlphaFoldDB" id="A0A1M6ID77"/>
<sequence>MTKGSCWIEGKELNFEVGSFYLKLCVPAGADSMNLVLANSTITLYNEHVTRQM</sequence>
<accession>A0A1M6ID77</accession>